<accession>A0A9D1DGM9</accession>
<protein>
    <submittedName>
        <fullName evidence="6">Homocysteine S-methyltransferase family protein</fullName>
    </submittedName>
</protein>
<comment type="cofactor">
    <cofactor evidence="3">
        <name>Zn(2+)</name>
        <dbReference type="ChEBI" id="CHEBI:29105"/>
    </cofactor>
    <text evidence="3">Binds 1 zinc ion per subunit.</text>
</comment>
<feature type="binding site" evidence="3 4">
    <location>
        <position position="204"/>
    </location>
    <ligand>
        <name>Zn(2+)</name>
        <dbReference type="ChEBI" id="CHEBI:29105"/>
    </ligand>
</feature>
<name>A0A9D1DGM9_9FIRM</name>
<dbReference type="GO" id="GO:0008168">
    <property type="term" value="F:methyltransferase activity"/>
    <property type="evidence" value="ECO:0007669"/>
    <property type="project" value="UniProtKB-UniRule"/>
</dbReference>
<feature type="binding site" evidence="3 4">
    <location>
        <position position="270"/>
    </location>
    <ligand>
        <name>Zn(2+)</name>
        <dbReference type="ChEBI" id="CHEBI:29105"/>
    </ligand>
</feature>
<dbReference type="Pfam" id="PF02574">
    <property type="entry name" value="S-methyl_trans"/>
    <property type="match status" value="1"/>
</dbReference>
<comment type="caution">
    <text evidence="6">The sequence shown here is derived from an EMBL/GenBank/DDBJ whole genome shotgun (WGS) entry which is preliminary data.</text>
</comment>
<dbReference type="GO" id="GO:0009086">
    <property type="term" value="P:methionine biosynthetic process"/>
    <property type="evidence" value="ECO:0007669"/>
    <property type="project" value="InterPro"/>
</dbReference>
<evidence type="ECO:0000256" key="2">
    <source>
        <dbReference type="ARBA" id="ARBA00022679"/>
    </source>
</evidence>
<dbReference type="SUPFAM" id="SSF82282">
    <property type="entry name" value="Homocysteine S-methyltransferase"/>
    <property type="match status" value="1"/>
</dbReference>
<evidence type="ECO:0000313" key="6">
    <source>
        <dbReference type="EMBL" id="HIR50248.1"/>
    </source>
</evidence>
<keyword evidence="1 4" id="KW-0489">Methyltransferase</keyword>
<keyword evidence="2 4" id="KW-0808">Transferase</keyword>
<feature type="domain" description="Hcy-binding" evidence="5">
    <location>
        <begin position="3"/>
        <end position="285"/>
    </location>
</feature>
<dbReference type="EMBL" id="DVHE01000022">
    <property type="protein sequence ID" value="HIR50248.1"/>
    <property type="molecule type" value="Genomic_DNA"/>
</dbReference>
<gene>
    <name evidence="6" type="ORF">IAA53_03015</name>
</gene>
<reference evidence="6" key="1">
    <citation type="submission" date="2020-10" db="EMBL/GenBank/DDBJ databases">
        <authorList>
            <person name="Gilroy R."/>
        </authorList>
    </citation>
    <scope>NUCLEOTIDE SEQUENCE</scope>
    <source>
        <strain evidence="6">ChiBcec15-4380</strain>
    </source>
</reference>
<sequence>MTRTEFAKRMTCGPLLLDGATGSNLMKAGMPKGVCAEQWILDHPQAILRLQRAYVAAGSQVLLAPTFTASRAYLGQHGLEGELASINRRLVALSREAAQGKAWVAGDVTTMGRADVPYETMLEYYTEQARALVDAEVDLILCETLMGFEEAMAALEGCRMAGADLPVCCSFSVTADGMLYFGGSVFEAAPQLEGFGADAVGINCSVGPDQLESVIRSLRESLTVPVIAKPNAGMPEIDAQGNARYSMNAEEFGRHMAALHRAGAVILGGCCGTEPAYIRSLCAALQG</sequence>
<evidence type="ECO:0000256" key="3">
    <source>
        <dbReference type="PIRSR" id="PIRSR037505-2"/>
    </source>
</evidence>
<reference evidence="6" key="2">
    <citation type="journal article" date="2021" name="PeerJ">
        <title>Extensive microbial diversity within the chicken gut microbiome revealed by metagenomics and culture.</title>
        <authorList>
            <person name="Gilroy R."/>
            <person name="Ravi A."/>
            <person name="Getino M."/>
            <person name="Pursley I."/>
            <person name="Horton D.L."/>
            <person name="Alikhan N.F."/>
            <person name="Baker D."/>
            <person name="Gharbi K."/>
            <person name="Hall N."/>
            <person name="Watson M."/>
            <person name="Adriaenssens E.M."/>
            <person name="Foster-Nyarko E."/>
            <person name="Jarju S."/>
            <person name="Secka A."/>
            <person name="Antonio M."/>
            <person name="Oren A."/>
            <person name="Chaudhuri R.R."/>
            <person name="La Ragione R."/>
            <person name="Hildebrand F."/>
            <person name="Pallen M.J."/>
        </authorList>
    </citation>
    <scope>NUCLEOTIDE SEQUENCE</scope>
    <source>
        <strain evidence="6">ChiBcec15-4380</strain>
    </source>
</reference>
<dbReference type="PROSITE" id="PS50970">
    <property type="entry name" value="HCY"/>
    <property type="match status" value="1"/>
</dbReference>
<evidence type="ECO:0000256" key="1">
    <source>
        <dbReference type="ARBA" id="ARBA00022603"/>
    </source>
</evidence>
<evidence type="ECO:0000256" key="4">
    <source>
        <dbReference type="PROSITE-ProRule" id="PRU00333"/>
    </source>
</evidence>
<dbReference type="GO" id="GO:0032259">
    <property type="term" value="P:methylation"/>
    <property type="evidence" value="ECO:0007669"/>
    <property type="project" value="UniProtKB-KW"/>
</dbReference>
<dbReference type="GO" id="GO:0008270">
    <property type="term" value="F:zinc ion binding"/>
    <property type="evidence" value="ECO:0007669"/>
    <property type="project" value="InterPro"/>
</dbReference>
<dbReference type="Proteomes" id="UP000824239">
    <property type="component" value="Unassembled WGS sequence"/>
</dbReference>
<proteinExistence type="predicted"/>
<dbReference type="PIRSF" id="PIRSF037505">
    <property type="entry name" value="Betaine_HMT"/>
    <property type="match status" value="1"/>
</dbReference>
<dbReference type="InterPro" id="IPR017226">
    <property type="entry name" value="BHMT-like"/>
</dbReference>
<dbReference type="AlphaFoldDB" id="A0A9D1DGM9"/>
<keyword evidence="3 4" id="KW-0479">Metal-binding</keyword>
<evidence type="ECO:0000313" key="7">
    <source>
        <dbReference type="Proteomes" id="UP000824239"/>
    </source>
</evidence>
<evidence type="ECO:0000259" key="5">
    <source>
        <dbReference type="PROSITE" id="PS50970"/>
    </source>
</evidence>
<feature type="binding site" evidence="3 4">
    <location>
        <position position="271"/>
    </location>
    <ligand>
        <name>Zn(2+)</name>
        <dbReference type="ChEBI" id="CHEBI:29105"/>
    </ligand>
</feature>
<dbReference type="PANTHER" id="PTHR11103">
    <property type="entry name" value="SLR1189 PROTEIN"/>
    <property type="match status" value="1"/>
</dbReference>
<organism evidence="6 7">
    <name type="scientific">Candidatus Avoscillospira avicola</name>
    <dbReference type="NCBI Taxonomy" id="2840706"/>
    <lineage>
        <taxon>Bacteria</taxon>
        <taxon>Bacillati</taxon>
        <taxon>Bacillota</taxon>
        <taxon>Clostridia</taxon>
        <taxon>Eubacteriales</taxon>
        <taxon>Oscillospiraceae</taxon>
        <taxon>Oscillospiraceae incertae sedis</taxon>
        <taxon>Candidatus Avoscillospira</taxon>
    </lineage>
</organism>
<dbReference type="Gene3D" id="3.20.20.330">
    <property type="entry name" value="Homocysteine-binding-like domain"/>
    <property type="match status" value="1"/>
</dbReference>
<dbReference type="PANTHER" id="PTHR11103:SF18">
    <property type="entry name" value="SLR1189 PROTEIN"/>
    <property type="match status" value="1"/>
</dbReference>
<keyword evidence="3 4" id="KW-0862">Zinc</keyword>
<dbReference type="InterPro" id="IPR003726">
    <property type="entry name" value="HCY_dom"/>
</dbReference>
<dbReference type="InterPro" id="IPR036589">
    <property type="entry name" value="HCY_dom_sf"/>
</dbReference>